<gene>
    <name evidence="1" type="ORF">M9H77_11200</name>
</gene>
<comment type="caution">
    <text evidence="1">The sequence shown here is derived from an EMBL/GenBank/DDBJ whole genome shotgun (WGS) entry which is preliminary data.</text>
</comment>
<organism evidence="1 2">
    <name type="scientific">Catharanthus roseus</name>
    <name type="common">Madagascar periwinkle</name>
    <name type="synonym">Vinca rosea</name>
    <dbReference type="NCBI Taxonomy" id="4058"/>
    <lineage>
        <taxon>Eukaryota</taxon>
        <taxon>Viridiplantae</taxon>
        <taxon>Streptophyta</taxon>
        <taxon>Embryophyta</taxon>
        <taxon>Tracheophyta</taxon>
        <taxon>Spermatophyta</taxon>
        <taxon>Magnoliopsida</taxon>
        <taxon>eudicotyledons</taxon>
        <taxon>Gunneridae</taxon>
        <taxon>Pentapetalae</taxon>
        <taxon>asterids</taxon>
        <taxon>lamiids</taxon>
        <taxon>Gentianales</taxon>
        <taxon>Apocynaceae</taxon>
        <taxon>Rauvolfioideae</taxon>
        <taxon>Vinceae</taxon>
        <taxon>Catharanthinae</taxon>
        <taxon>Catharanthus</taxon>
    </lineage>
</organism>
<evidence type="ECO:0000313" key="2">
    <source>
        <dbReference type="Proteomes" id="UP001060085"/>
    </source>
</evidence>
<dbReference type="EMBL" id="CM044703">
    <property type="protein sequence ID" value="KAI5670836.1"/>
    <property type="molecule type" value="Genomic_DNA"/>
</dbReference>
<evidence type="ECO:0000313" key="1">
    <source>
        <dbReference type="EMBL" id="KAI5670836.1"/>
    </source>
</evidence>
<keyword evidence="2" id="KW-1185">Reference proteome</keyword>
<reference evidence="2" key="1">
    <citation type="journal article" date="2023" name="Nat. Plants">
        <title>Single-cell RNA sequencing provides a high-resolution roadmap for understanding the multicellular compartmentation of specialized metabolism.</title>
        <authorList>
            <person name="Sun S."/>
            <person name="Shen X."/>
            <person name="Li Y."/>
            <person name="Li Y."/>
            <person name="Wang S."/>
            <person name="Li R."/>
            <person name="Zhang H."/>
            <person name="Shen G."/>
            <person name="Guo B."/>
            <person name="Wei J."/>
            <person name="Xu J."/>
            <person name="St-Pierre B."/>
            <person name="Chen S."/>
            <person name="Sun C."/>
        </authorList>
    </citation>
    <scope>NUCLEOTIDE SEQUENCE [LARGE SCALE GENOMIC DNA]</scope>
</reference>
<name>A0ACC0BDX3_CATRO</name>
<dbReference type="Proteomes" id="UP001060085">
    <property type="component" value="Linkage Group LG03"/>
</dbReference>
<protein>
    <submittedName>
        <fullName evidence="1">Uncharacterized protein</fullName>
    </submittedName>
</protein>
<sequence length="660" mass="74477">MSAEIQVFVAWEERIICAEKGKRVVHFYLKRSSENSILAVVGTERSLRHMTYVIAEDFVNAYGIDNRVRKWTAKRDAVEWLAAMVSGSRQPSAIPKLEAIELSQSGLENMGSNGMNKITVGRKFKAQSSAVQWLGQAWLCPKQLKHYAAFSSNGNMISAYTFAFIMHEDKDWHYLGYLEDVYEDKRGEKKVEVRWLCHNQEVKQVIPELDAHPEEVFMTPDIQVLGAEYIVSVVTVLNPSHYEKHLGLSPLFPEELSSGIFLCHREFKKNKVKPFSLSKLRGYQQQRLVLLLDSYADPKNKAKLQKSNEAKEDFPSEVPAKLVTRKIRSRRAYQKQDGARSDAPNSSLENQSAKHEPLKLKLKLSKGPSGNKNPSGPSSQDEKNIELLSQDSGLRGCWFRCKILKTSLNRVKVRYYDVQDVDGPGKLEEWVPASRVAAPDRLKMRCAGRMTMRPWPPRTLDDYFEIGDAVDAWWCDGWWECVVIGFDNSGSDDVQVYLPGENKFLSFNSKDLRTSRDWINDKWMEIEAKPDILSIIGSTTGRGKNVLKQPTSIGASKQAGSKLADDKEPPKSSKPSAPAPKDGMKKLAGSGTSTERKGVEQLNFKKKMILAYNDELARGEFGKSSEDDDGDQEKARPGSVLKCNRRRKLVQQIDSDQSSG</sequence>
<accession>A0ACC0BDX3</accession>
<proteinExistence type="predicted"/>